<dbReference type="GO" id="GO:0005737">
    <property type="term" value="C:cytoplasm"/>
    <property type="evidence" value="ECO:0007669"/>
    <property type="project" value="TreeGrafter"/>
</dbReference>
<dbReference type="InterPro" id="IPR017216">
    <property type="entry name" value="HPS3"/>
</dbReference>
<keyword evidence="4" id="KW-1185">Reference proteome</keyword>
<dbReference type="InterPro" id="IPR029438">
    <property type="entry name" value="HPS3_C"/>
</dbReference>
<protein>
    <recommendedName>
        <fullName evidence="5">Hermansky-Pudlak syndrome 3 protein</fullName>
    </recommendedName>
</protein>
<evidence type="ECO:0000313" key="3">
    <source>
        <dbReference type="EMBL" id="CAL1299621.1"/>
    </source>
</evidence>
<dbReference type="Pfam" id="PF14763">
    <property type="entry name" value="HPS3_C"/>
    <property type="match status" value="1"/>
</dbReference>
<evidence type="ECO:0000313" key="4">
    <source>
        <dbReference type="Proteomes" id="UP001497382"/>
    </source>
</evidence>
<dbReference type="AlphaFoldDB" id="A0AAV2BTH8"/>
<dbReference type="Proteomes" id="UP001497382">
    <property type="component" value="Unassembled WGS sequence"/>
</dbReference>
<accession>A0AAV2BTH8</accession>
<feature type="domain" description="BLOC-2 complex member HPS3 N-terminal" evidence="1">
    <location>
        <begin position="4"/>
        <end position="221"/>
    </location>
</feature>
<feature type="domain" description="BLOC-2 complex member HPS3 N-terminal" evidence="1">
    <location>
        <begin position="306"/>
        <end position="514"/>
    </location>
</feature>
<organism evidence="3 4">
    <name type="scientific">Larinioides sclopetarius</name>
    <dbReference type="NCBI Taxonomy" id="280406"/>
    <lineage>
        <taxon>Eukaryota</taxon>
        <taxon>Metazoa</taxon>
        <taxon>Ecdysozoa</taxon>
        <taxon>Arthropoda</taxon>
        <taxon>Chelicerata</taxon>
        <taxon>Arachnida</taxon>
        <taxon>Araneae</taxon>
        <taxon>Araneomorphae</taxon>
        <taxon>Entelegynae</taxon>
        <taxon>Araneoidea</taxon>
        <taxon>Araneidae</taxon>
        <taxon>Larinioides</taxon>
    </lineage>
</organism>
<evidence type="ECO:0008006" key="5">
    <source>
        <dbReference type="Google" id="ProtNLM"/>
    </source>
</evidence>
<dbReference type="InterPro" id="IPR029437">
    <property type="entry name" value="HPS3_N"/>
</dbReference>
<reference evidence="3 4" key="1">
    <citation type="submission" date="2024-04" db="EMBL/GenBank/DDBJ databases">
        <authorList>
            <person name="Rising A."/>
            <person name="Reimegard J."/>
            <person name="Sonavane S."/>
            <person name="Akerstrom W."/>
            <person name="Nylinder S."/>
            <person name="Hedman E."/>
            <person name="Kallberg Y."/>
        </authorList>
    </citation>
    <scope>NUCLEOTIDE SEQUENCE [LARGE SCALE GENOMIC DNA]</scope>
</reference>
<evidence type="ECO:0000259" key="2">
    <source>
        <dbReference type="Pfam" id="PF14763"/>
    </source>
</evidence>
<dbReference type="PANTHER" id="PTHR28633:SF1">
    <property type="entry name" value="BLOC-2 COMPLEX MEMBER HPS3"/>
    <property type="match status" value="1"/>
</dbReference>
<dbReference type="PANTHER" id="PTHR28633">
    <property type="entry name" value="HERMANSKY-PUDLAK SYNDROME 3 PROTEIN"/>
    <property type="match status" value="1"/>
</dbReference>
<proteinExistence type="predicted"/>
<sequence>MVRVVSCHHFVSQDVFLSENEPTAFCAAQDKLLVSTVQHAVNVHDLDARGNVLHSFPTVNIVKQITYCESGNYVATIENKVSRHRSLITYVRVYFEWWIDTSNQPLKVRIAGCPPVYDDLHSPMKTPEMVELPLDKPALYISACNKTSALAISLGNIISVFSYSTKVHSALKQTFSDFDHFLDISVPIIVQELDICENYFACLSDEAVHVFKITCESDERNGQEVARGLNLDSVHSEQCDEHFVEWRFESCAISGSSDKVWEEHLKSRLHPKSFPINIHLNAIDKENEMFIGKDACEFYGPLLTVRGCAVDVKIDSKTFEMCPEMPLNISAVTLLFRQFVFQENNSKLSCLQFVPFYKTETLQDGLADPLNAAAFKLENTSLLLPWLNLSPDSTSSLKAIGIFFSTLQEGFLYNLTNKTQFVSTYTYTSTLKGVVLDTSLLHALTDTGLETYTVHLPRSVLQDLETMDEKKNIVPKSDNAVCLLGLRPFLGVDYLVKSDSHLILVSSVEDSVSNTEPDGGNKSTLYSLKEPAPIQVFADLLEVAESQKSTSPNTYYHLLSEAHIILRTEIFLENRDKEIEALYRKSCLMLADYFLCNESTKKLHSIPYYHLSQLSAESIIKRILEFRHQLKLTNIFECLVFYMDSILFDEKPSTVLSLSQSTADFILSAYSEEAPEMLQKVILCSNFEDYKLDKAILILKRRLANKQQPLSPISNAADTTALVYLLLQKNDYEAAQSMIMSLTKADLLTILASIDAKLWDGINLTNFGKFLKQTRPDAFIELLICYAHSKKFQIAEILQFLQSESHNKELHSVPLLKEFLEAILNDKSMSKQVDSSVLNLLVKIYLKRLFAPKEKFASNMLSNSMGSFTLFFGSRATWLNEMPPFNGKRITRNCSLSPKMESKKSVDADRSMCCCWNCNEDLLRLQSLLSYLGPPEDIKGLVLDFLCSAKDQIPNWLSVEVMCSNEARAIKLLMGMAPKALLPYATETFKDDNEKWSMLFIFLHEHMENIPEDHPNVEVYFQAFYAVLQCLAEQLNPVEFLALLPKGENPIFLPHLRHCIEKHQAEQLKLKIVSLGQEIKLMMLCQ</sequence>
<comment type="caution">
    <text evidence="3">The sequence shown here is derived from an EMBL/GenBank/DDBJ whole genome shotgun (WGS) entry which is preliminary data.</text>
</comment>
<evidence type="ECO:0000259" key="1">
    <source>
        <dbReference type="Pfam" id="PF14761"/>
    </source>
</evidence>
<feature type="domain" description="BLOC-2 complex member HPS3 C-terminal" evidence="2">
    <location>
        <begin position="535"/>
        <end position="1063"/>
    </location>
</feature>
<dbReference type="EMBL" id="CAXIEN010000510">
    <property type="protein sequence ID" value="CAL1299621.1"/>
    <property type="molecule type" value="Genomic_DNA"/>
</dbReference>
<gene>
    <name evidence="3" type="ORF">LARSCL_LOCUS21463</name>
</gene>
<name>A0AAV2BTH8_9ARAC</name>
<dbReference type="Pfam" id="PF14761">
    <property type="entry name" value="HPS3_N"/>
    <property type="match status" value="2"/>
</dbReference>